<evidence type="ECO:0000313" key="2">
    <source>
        <dbReference type="Proteomes" id="UP000664032"/>
    </source>
</evidence>
<evidence type="ECO:0000313" key="1">
    <source>
        <dbReference type="EMBL" id="KAH9485737.1"/>
    </source>
</evidence>
<accession>A0ACB8HDJ9</accession>
<dbReference type="Proteomes" id="UP000664032">
    <property type="component" value="Unassembled WGS sequence"/>
</dbReference>
<proteinExistence type="predicted"/>
<dbReference type="EMBL" id="JAFIQS020000002">
    <property type="protein sequence ID" value="KAH9485737.1"/>
    <property type="molecule type" value="Genomic_DNA"/>
</dbReference>
<protein>
    <submittedName>
        <fullName evidence="1">Uncharacterized protein</fullName>
    </submittedName>
</protein>
<reference evidence="1" key="1">
    <citation type="submission" date="2021-10" db="EMBL/GenBank/DDBJ databases">
        <title>Psilocybe cubensis genome.</title>
        <authorList>
            <person name="Mckernan K.J."/>
            <person name="Crawford S."/>
            <person name="Trippe A."/>
            <person name="Kane L.T."/>
            <person name="Mclaughlin S."/>
        </authorList>
    </citation>
    <scope>NUCLEOTIDE SEQUENCE</scope>
    <source>
        <strain evidence="1">MGC-MH-2018</strain>
    </source>
</reference>
<gene>
    <name evidence="1" type="ORF">JR316_0002652</name>
</gene>
<name>A0ACB8HDJ9_PSICU</name>
<organism evidence="1 2">
    <name type="scientific">Psilocybe cubensis</name>
    <name type="common">Psychedelic mushroom</name>
    <name type="synonym">Stropharia cubensis</name>
    <dbReference type="NCBI Taxonomy" id="181762"/>
    <lineage>
        <taxon>Eukaryota</taxon>
        <taxon>Fungi</taxon>
        <taxon>Dikarya</taxon>
        <taxon>Basidiomycota</taxon>
        <taxon>Agaricomycotina</taxon>
        <taxon>Agaricomycetes</taxon>
        <taxon>Agaricomycetidae</taxon>
        <taxon>Agaricales</taxon>
        <taxon>Agaricineae</taxon>
        <taxon>Strophariaceae</taxon>
        <taxon>Psilocybe</taxon>
    </lineage>
</organism>
<keyword evidence="2" id="KW-1185">Reference proteome</keyword>
<comment type="caution">
    <text evidence="1">The sequence shown here is derived from an EMBL/GenBank/DDBJ whole genome shotgun (WGS) entry which is preliminary data.</text>
</comment>
<sequence length="158" mass="18605">MDDRYDDGPIYLSGITERDFRSFLSVIYPIDRHNPLAYEDWKSVLRLSTLWKFDQIRDKAINWLSSAIIYKDWAERIKTAKEFNITIWLRDAYVDLVQKNTLSYEDLTSGEYSLEWDTVAKIFFIRAQVLSSGQGVKENMKSWKVARALVNEHLLNNS</sequence>